<organism evidence="1 2">
    <name type="scientific">Methylophaga sulfidovorans</name>
    <dbReference type="NCBI Taxonomy" id="45496"/>
    <lineage>
        <taxon>Bacteria</taxon>
        <taxon>Pseudomonadati</taxon>
        <taxon>Pseudomonadota</taxon>
        <taxon>Gammaproteobacteria</taxon>
        <taxon>Thiotrichales</taxon>
        <taxon>Piscirickettsiaceae</taxon>
        <taxon>Methylophaga</taxon>
    </lineage>
</organism>
<gene>
    <name evidence="1" type="ORF">SAMN04488079_11327</name>
</gene>
<keyword evidence="2" id="KW-1185">Reference proteome</keyword>
<protein>
    <submittedName>
        <fullName evidence="1">Uncharacterized protein</fullName>
    </submittedName>
</protein>
<dbReference type="AlphaFoldDB" id="A0A1I4A427"/>
<accession>A0A1I4A427</accession>
<proteinExistence type="predicted"/>
<dbReference type="OrthoDB" id="5988282at2"/>
<sequence>MAEEFEEITHCQMCDAEFQVGRQRNEGIYIPHYHLSVCQRCYDCNKAGWSPLYEQKLIVHCKEHHIRLPDRNKLGLLPVD</sequence>
<evidence type="ECO:0000313" key="2">
    <source>
        <dbReference type="Proteomes" id="UP000198924"/>
    </source>
</evidence>
<name>A0A1I4A427_9GAMM</name>
<reference evidence="2" key="1">
    <citation type="submission" date="2016-10" db="EMBL/GenBank/DDBJ databases">
        <authorList>
            <person name="Varghese N."/>
            <person name="Submissions S."/>
        </authorList>
    </citation>
    <scope>NUCLEOTIDE SEQUENCE [LARGE SCALE GENOMIC DNA]</scope>
    <source>
        <strain evidence="2">DSM 11578</strain>
    </source>
</reference>
<dbReference type="Proteomes" id="UP000198924">
    <property type="component" value="Unassembled WGS sequence"/>
</dbReference>
<dbReference type="STRING" id="45496.SAMN04488079_11327"/>
<dbReference type="EMBL" id="FOSH01000013">
    <property type="protein sequence ID" value="SFK51085.1"/>
    <property type="molecule type" value="Genomic_DNA"/>
</dbReference>
<evidence type="ECO:0000313" key="1">
    <source>
        <dbReference type="EMBL" id="SFK51085.1"/>
    </source>
</evidence>
<dbReference type="RefSeq" id="WP_091714634.1">
    <property type="nucleotide sequence ID" value="NZ_FOSH01000013.1"/>
</dbReference>